<evidence type="ECO:0000256" key="4">
    <source>
        <dbReference type="ARBA" id="ARBA00022801"/>
    </source>
</evidence>
<dbReference type="PANTHER" id="PTHR11647">
    <property type="entry name" value="HYDRANTOINASE/DIHYDROPYRIMIDINASE FAMILY MEMBER"/>
    <property type="match status" value="1"/>
</dbReference>
<dbReference type="Pfam" id="PF01979">
    <property type="entry name" value="Amidohydro_1"/>
    <property type="match status" value="1"/>
</dbReference>
<evidence type="ECO:0000256" key="1">
    <source>
        <dbReference type="ARBA" id="ARBA00001947"/>
    </source>
</evidence>
<dbReference type="InterPro" id="IPR050378">
    <property type="entry name" value="Metallo-dep_Hydrolases_sf"/>
</dbReference>
<dbReference type="InterPro" id="IPR011059">
    <property type="entry name" value="Metal-dep_hydrolase_composite"/>
</dbReference>
<evidence type="ECO:0000256" key="2">
    <source>
        <dbReference type="ARBA" id="ARBA00008829"/>
    </source>
</evidence>
<reference evidence="8 9" key="1">
    <citation type="submission" date="2018-05" db="EMBL/GenBank/DDBJ databases">
        <title>Acuticoccus sediminis sp. nov., isolated from deep-sea sediment of Indian Ocean.</title>
        <authorList>
            <person name="Liu X."/>
            <person name="Lai Q."/>
            <person name="Du Y."/>
            <person name="Sun F."/>
            <person name="Zhang X."/>
            <person name="Wang S."/>
            <person name="Shao Z."/>
        </authorList>
    </citation>
    <scope>NUCLEOTIDE SEQUENCE [LARGE SCALE GENOMIC DNA]</scope>
    <source>
        <strain evidence="8 9">PTG4-2</strain>
    </source>
</reference>
<dbReference type="Proteomes" id="UP000249590">
    <property type="component" value="Unassembled WGS sequence"/>
</dbReference>
<comment type="PTM">
    <text evidence="5">Carbamylation allows a single lysine to coordinate two divalent metal cations.</text>
</comment>
<dbReference type="NCBIfam" id="TIGR02033">
    <property type="entry name" value="D-hydantoinase"/>
    <property type="match status" value="1"/>
</dbReference>
<sequence>MPTYDLIVRGGTVATAVDVMRCDIAIKAGKIAAIGENLGDASEVVDAGGALVTPGGVDSHCHIEQLSAMGVVNADTFETATGSAALGGTTTVIPFACQHKGMDIAEVARDYHALARRGSITDYALHLIVTDPTPVTMNEHLPALAKDGHGSIKVFMTYDAMKIDDGEMLDVLLKARELGTMVCVHAENHGMIKWMVQRLLDRGYTAPKYHAISHPRGSEAEAFNRLIAMSELIDQPIMIFHVSTAEGAATVNAARARGVKVWAETCPQYLFLTKEDLDKPGMEGAKWCCSPPPRGEADIEALWAALERGDLQTVTSDHAPFSFDEKGKLSAGPNPTFKQIPNGMPGLQVRMPLMFDAIVSRGRMEVTDFVRLMSTAPAQLYNLADRKGSIAVGKDADIVVWDTEREVTLTDEMMADATGYTPFVGRTLKGWPATVLRRGEVVVKDGTLTGKPGSGEFLPRTGGRAAAPRGKVAPEFDPAQNFGAKLL</sequence>
<dbReference type="SUPFAM" id="SSF51338">
    <property type="entry name" value="Composite domain of metallo-dependent hydrolases"/>
    <property type="match status" value="1"/>
</dbReference>
<dbReference type="OrthoDB" id="9775759at2"/>
<evidence type="ECO:0000256" key="3">
    <source>
        <dbReference type="ARBA" id="ARBA00022723"/>
    </source>
</evidence>
<keyword evidence="3" id="KW-0479">Metal-binding</keyword>
<name>A0A8B2NLB7_9HYPH</name>
<dbReference type="GO" id="GO:0016812">
    <property type="term" value="F:hydrolase activity, acting on carbon-nitrogen (but not peptide) bonds, in cyclic amides"/>
    <property type="evidence" value="ECO:0007669"/>
    <property type="project" value="TreeGrafter"/>
</dbReference>
<dbReference type="PANTHER" id="PTHR11647:SF1">
    <property type="entry name" value="COLLAPSIN RESPONSE MEDIATOR PROTEIN"/>
    <property type="match status" value="1"/>
</dbReference>
<feature type="domain" description="Amidohydrolase-related" evidence="7">
    <location>
        <begin position="51"/>
        <end position="442"/>
    </location>
</feature>
<dbReference type="SUPFAM" id="SSF51556">
    <property type="entry name" value="Metallo-dependent hydrolases"/>
    <property type="match status" value="1"/>
</dbReference>
<dbReference type="Gene3D" id="2.30.40.10">
    <property type="entry name" value="Urease, subunit C, domain 1"/>
    <property type="match status" value="1"/>
</dbReference>
<evidence type="ECO:0000313" key="9">
    <source>
        <dbReference type="Proteomes" id="UP000249590"/>
    </source>
</evidence>
<keyword evidence="9" id="KW-1185">Reference proteome</keyword>
<evidence type="ECO:0000256" key="5">
    <source>
        <dbReference type="PIRSR" id="PIRSR611778-50"/>
    </source>
</evidence>
<dbReference type="AlphaFoldDB" id="A0A8B2NLB7"/>
<protein>
    <submittedName>
        <fullName evidence="8">Dihydropyrimidinase</fullName>
    </submittedName>
</protein>
<dbReference type="GO" id="GO:0005829">
    <property type="term" value="C:cytosol"/>
    <property type="evidence" value="ECO:0007669"/>
    <property type="project" value="TreeGrafter"/>
</dbReference>
<dbReference type="InterPro" id="IPR006680">
    <property type="entry name" value="Amidohydro-rel"/>
</dbReference>
<evidence type="ECO:0000259" key="7">
    <source>
        <dbReference type="Pfam" id="PF01979"/>
    </source>
</evidence>
<comment type="similarity">
    <text evidence="2">Belongs to the metallo-dependent hydrolases superfamily. Hydantoinase/dihydropyrimidinase family.</text>
</comment>
<dbReference type="NCBIfam" id="NF009941">
    <property type="entry name" value="PRK13404.1"/>
    <property type="match status" value="1"/>
</dbReference>
<feature type="region of interest" description="Disordered" evidence="6">
    <location>
        <begin position="452"/>
        <end position="474"/>
    </location>
</feature>
<evidence type="ECO:0000256" key="6">
    <source>
        <dbReference type="SAM" id="MobiDB-lite"/>
    </source>
</evidence>
<dbReference type="CDD" id="cd01314">
    <property type="entry name" value="D-HYD"/>
    <property type="match status" value="1"/>
</dbReference>
<comment type="caution">
    <text evidence="8">The sequence shown here is derived from an EMBL/GenBank/DDBJ whole genome shotgun (WGS) entry which is preliminary data.</text>
</comment>
<dbReference type="Gene3D" id="3.20.20.140">
    <property type="entry name" value="Metal-dependent hydrolases"/>
    <property type="match status" value="1"/>
</dbReference>
<organism evidence="8 9">
    <name type="scientific">Acuticoccus sediminis</name>
    <dbReference type="NCBI Taxonomy" id="2184697"/>
    <lineage>
        <taxon>Bacteria</taxon>
        <taxon>Pseudomonadati</taxon>
        <taxon>Pseudomonadota</taxon>
        <taxon>Alphaproteobacteria</taxon>
        <taxon>Hyphomicrobiales</taxon>
        <taxon>Amorphaceae</taxon>
        <taxon>Acuticoccus</taxon>
    </lineage>
</organism>
<comment type="cofactor">
    <cofactor evidence="1">
        <name>Zn(2+)</name>
        <dbReference type="ChEBI" id="CHEBI:29105"/>
    </cofactor>
</comment>
<dbReference type="GO" id="GO:0046872">
    <property type="term" value="F:metal ion binding"/>
    <property type="evidence" value="ECO:0007669"/>
    <property type="project" value="UniProtKB-KW"/>
</dbReference>
<dbReference type="InterPro" id="IPR011778">
    <property type="entry name" value="Hydantoinase/dihydroPyrase"/>
</dbReference>
<keyword evidence="4" id="KW-0378">Hydrolase</keyword>
<gene>
    <name evidence="8" type="primary">hydA</name>
    <name evidence="8" type="ORF">DLJ53_14505</name>
</gene>
<accession>A0A8B2NLB7</accession>
<dbReference type="FunFam" id="3.20.20.140:FF:000174">
    <property type="entry name" value="Dihydropyrimidinase-related protein 2"/>
    <property type="match status" value="1"/>
</dbReference>
<feature type="modified residue" description="N6-carboxylysine" evidence="5">
    <location>
        <position position="153"/>
    </location>
</feature>
<evidence type="ECO:0000313" key="8">
    <source>
        <dbReference type="EMBL" id="RAI00476.1"/>
    </source>
</evidence>
<proteinExistence type="inferred from homology"/>
<dbReference type="InterPro" id="IPR032466">
    <property type="entry name" value="Metal_Hydrolase"/>
</dbReference>
<dbReference type="EMBL" id="QHHQ01000003">
    <property type="protein sequence ID" value="RAI00476.1"/>
    <property type="molecule type" value="Genomic_DNA"/>
</dbReference>
<dbReference type="RefSeq" id="WP_111346448.1">
    <property type="nucleotide sequence ID" value="NZ_QHHQ01000003.1"/>
</dbReference>